<protein>
    <submittedName>
        <fullName evidence="6">Conserved hypothetical membrane protein</fullName>
    </submittedName>
</protein>
<dbReference type="AlphaFoldDB" id="A1KB44"/>
<dbReference type="Proteomes" id="UP000002588">
    <property type="component" value="Chromosome"/>
</dbReference>
<evidence type="ECO:0000256" key="4">
    <source>
        <dbReference type="SAM" id="Phobius"/>
    </source>
</evidence>
<dbReference type="EMBL" id="AM406670">
    <property type="protein sequence ID" value="CAL96050.1"/>
    <property type="molecule type" value="Genomic_DNA"/>
</dbReference>
<keyword evidence="4" id="KW-1133">Transmembrane helix</keyword>
<name>A1KB44_AZOSB</name>
<dbReference type="InterPro" id="IPR029063">
    <property type="entry name" value="SAM-dependent_MTases_sf"/>
</dbReference>
<dbReference type="PANTHER" id="PTHR13610">
    <property type="entry name" value="METHYLTRANSFERASE DOMAIN-CONTAINING PROTEIN"/>
    <property type="match status" value="1"/>
</dbReference>
<dbReference type="SUPFAM" id="SSF53335">
    <property type="entry name" value="S-adenosyl-L-methionine-dependent methyltransferases"/>
    <property type="match status" value="1"/>
</dbReference>
<dbReference type="Pfam" id="PF13649">
    <property type="entry name" value="Methyltransf_25"/>
    <property type="match status" value="1"/>
</dbReference>
<dbReference type="GO" id="GO:0032259">
    <property type="term" value="P:methylation"/>
    <property type="evidence" value="ECO:0007669"/>
    <property type="project" value="UniProtKB-KW"/>
</dbReference>
<dbReference type="InterPro" id="IPR026170">
    <property type="entry name" value="FAM173A/B"/>
</dbReference>
<organism evidence="6 7">
    <name type="scientific">Azoarcus sp. (strain BH72)</name>
    <dbReference type="NCBI Taxonomy" id="418699"/>
    <lineage>
        <taxon>Bacteria</taxon>
        <taxon>Pseudomonadati</taxon>
        <taxon>Pseudomonadota</taxon>
        <taxon>Betaproteobacteria</taxon>
        <taxon>Rhodocyclales</taxon>
        <taxon>Zoogloeaceae</taxon>
        <taxon>Azoarcus</taxon>
    </lineage>
</organism>
<evidence type="ECO:0000256" key="1">
    <source>
        <dbReference type="ARBA" id="ARBA00022603"/>
    </source>
</evidence>
<gene>
    <name evidence="6" type="ordered locus">azo3434</name>
</gene>
<sequence length="254" mass="27287">MLAALPPALKALIAQAGGALFAILAARSGVFPAGLWSFVMCQAAGAALLAVMLHSARWWVPIHLVFLPALVAARGLGLPPWLYLAVFLALLAFYWTSFRTQAPLFLTNRRTVAAVAAILPATPLSLLDVGSGTGSLVRPLARLRPDSRFCGVETAPGPWLLGRLLGARLHNLEWLRGDLFALPWGDYDVVYAFLSPAPMPEVWRKACAELRPGALLLSNSFAVPGRKADLAVEIGDARGTVVYGYRIRPREAAN</sequence>
<evidence type="ECO:0000313" key="7">
    <source>
        <dbReference type="Proteomes" id="UP000002588"/>
    </source>
</evidence>
<feature type="transmembrane region" description="Helical" evidence="4">
    <location>
        <begin position="81"/>
        <end position="100"/>
    </location>
</feature>
<evidence type="ECO:0000259" key="5">
    <source>
        <dbReference type="Pfam" id="PF13649"/>
    </source>
</evidence>
<evidence type="ECO:0000313" key="6">
    <source>
        <dbReference type="EMBL" id="CAL96050.1"/>
    </source>
</evidence>
<dbReference type="InterPro" id="IPR041698">
    <property type="entry name" value="Methyltransf_25"/>
</dbReference>
<keyword evidence="3" id="KW-0949">S-adenosyl-L-methionine</keyword>
<evidence type="ECO:0000256" key="2">
    <source>
        <dbReference type="ARBA" id="ARBA00022679"/>
    </source>
</evidence>
<keyword evidence="7" id="KW-1185">Reference proteome</keyword>
<reference evidence="6 7" key="1">
    <citation type="journal article" date="2006" name="Nat. Biotechnol.">
        <title>Complete genome of the mutualistic, N2-fixing grass endophyte Azoarcus sp. strain BH72.</title>
        <authorList>
            <person name="Krause A."/>
            <person name="Ramakumar A."/>
            <person name="Bartels D."/>
            <person name="Battistoni F."/>
            <person name="Bekel T."/>
            <person name="Boch J."/>
            <person name="Boehm M."/>
            <person name="Friedrich F."/>
            <person name="Hurek T."/>
            <person name="Krause L."/>
            <person name="Linke B."/>
            <person name="McHardy A.C."/>
            <person name="Sarkar A."/>
            <person name="Schneiker S."/>
            <person name="Syed A.A."/>
            <person name="Thauer R."/>
            <person name="Vorhoelter F.-J."/>
            <person name="Weidner S."/>
            <person name="Puehler A."/>
            <person name="Reinhold-Hurek B."/>
            <person name="Kaiser O."/>
            <person name="Goesmann A."/>
        </authorList>
    </citation>
    <scope>NUCLEOTIDE SEQUENCE [LARGE SCALE GENOMIC DNA]</scope>
    <source>
        <strain evidence="6 7">BH72</strain>
    </source>
</reference>
<dbReference type="GO" id="GO:0016279">
    <property type="term" value="F:protein-lysine N-methyltransferase activity"/>
    <property type="evidence" value="ECO:0007669"/>
    <property type="project" value="InterPro"/>
</dbReference>
<dbReference type="STRING" id="62928.azo3434"/>
<keyword evidence="4" id="KW-0472">Membrane</keyword>
<feature type="domain" description="Methyltransferase" evidence="5">
    <location>
        <begin position="127"/>
        <end position="212"/>
    </location>
</feature>
<dbReference type="KEGG" id="azo:azo3434"/>
<dbReference type="PANTHER" id="PTHR13610:SF11">
    <property type="entry name" value="METHYLTRANSFERASE DOMAIN-CONTAINING PROTEIN"/>
    <property type="match status" value="1"/>
</dbReference>
<proteinExistence type="predicted"/>
<keyword evidence="4" id="KW-0812">Transmembrane</keyword>
<feature type="transmembrane region" description="Helical" evidence="4">
    <location>
        <begin position="31"/>
        <end position="51"/>
    </location>
</feature>
<keyword evidence="2" id="KW-0808">Transferase</keyword>
<dbReference type="eggNOG" id="COG0500">
    <property type="taxonomic scope" value="Bacteria"/>
</dbReference>
<dbReference type="HOGENOM" id="CLU_089659_0_0_4"/>
<dbReference type="Gene3D" id="3.40.50.150">
    <property type="entry name" value="Vaccinia Virus protein VP39"/>
    <property type="match status" value="1"/>
</dbReference>
<accession>A1KB44</accession>
<keyword evidence="1" id="KW-0489">Methyltransferase</keyword>
<dbReference type="CDD" id="cd02440">
    <property type="entry name" value="AdoMet_MTases"/>
    <property type="match status" value="1"/>
</dbReference>
<evidence type="ECO:0000256" key="3">
    <source>
        <dbReference type="ARBA" id="ARBA00022691"/>
    </source>
</evidence>